<organism evidence="1 2">
    <name type="scientific">Blastococcus brunescens</name>
    <dbReference type="NCBI Taxonomy" id="1564165"/>
    <lineage>
        <taxon>Bacteria</taxon>
        <taxon>Bacillati</taxon>
        <taxon>Actinomycetota</taxon>
        <taxon>Actinomycetes</taxon>
        <taxon>Geodermatophilales</taxon>
        <taxon>Geodermatophilaceae</taxon>
        <taxon>Blastococcus</taxon>
    </lineage>
</organism>
<name>A0ABZ1B946_9ACTN</name>
<accession>A0ABZ1B946</accession>
<dbReference type="EMBL" id="CP141261">
    <property type="protein sequence ID" value="WRL67329.1"/>
    <property type="molecule type" value="Genomic_DNA"/>
</dbReference>
<protein>
    <submittedName>
        <fullName evidence="1">Uncharacterized protein</fullName>
    </submittedName>
</protein>
<proteinExistence type="predicted"/>
<gene>
    <name evidence="1" type="ORF">U6N30_32475</name>
</gene>
<dbReference type="Proteomes" id="UP001324287">
    <property type="component" value="Chromosome"/>
</dbReference>
<evidence type="ECO:0000313" key="1">
    <source>
        <dbReference type="EMBL" id="WRL67329.1"/>
    </source>
</evidence>
<reference evidence="1 2" key="1">
    <citation type="submission" date="2023-12" db="EMBL/GenBank/DDBJ databases">
        <title>Blastococcus brunescens sp. nov., an actonobacterium isolated from sandstone collected in sahara desert.</title>
        <authorList>
            <person name="Gtari M."/>
            <person name="Ghodhbane F."/>
        </authorList>
    </citation>
    <scope>NUCLEOTIDE SEQUENCE [LARGE SCALE GENOMIC DNA]</scope>
    <source>
        <strain evidence="1 2">BMG 8361</strain>
    </source>
</reference>
<keyword evidence="2" id="KW-1185">Reference proteome</keyword>
<evidence type="ECO:0000313" key="2">
    <source>
        <dbReference type="Proteomes" id="UP001324287"/>
    </source>
</evidence>
<sequence length="57" mass="5951">MASNASTSPPARWPASRTSTIGVCIWPGTTVFARMPSGAWCTASARVKPMTPALDAE</sequence>